<protein>
    <recommendedName>
        <fullName evidence="6">Arrestin C-terminal-like domain-containing protein</fullName>
    </recommendedName>
</protein>
<dbReference type="PANTHER" id="PTHR11188">
    <property type="entry name" value="ARRESTIN DOMAIN CONTAINING PROTEIN"/>
    <property type="match status" value="1"/>
</dbReference>
<reference evidence="4" key="1">
    <citation type="journal article" date="2020" name="Fungal Divers.">
        <title>Resolving the Mortierellaceae phylogeny through synthesis of multi-gene phylogenetics and phylogenomics.</title>
        <authorList>
            <person name="Vandepol N."/>
            <person name="Liber J."/>
            <person name="Desiro A."/>
            <person name="Na H."/>
            <person name="Kennedy M."/>
            <person name="Barry K."/>
            <person name="Grigoriev I.V."/>
            <person name="Miller A.N."/>
            <person name="O'Donnell K."/>
            <person name="Stajich J.E."/>
            <person name="Bonito G."/>
        </authorList>
    </citation>
    <scope>NUCLEOTIDE SEQUENCE</scope>
    <source>
        <strain evidence="4">NRRL 2769</strain>
    </source>
</reference>
<dbReference type="GO" id="GO:0005829">
    <property type="term" value="C:cytosol"/>
    <property type="evidence" value="ECO:0007669"/>
    <property type="project" value="TreeGrafter"/>
</dbReference>
<organism evidence="4 5">
    <name type="scientific">Entomortierella chlamydospora</name>
    <dbReference type="NCBI Taxonomy" id="101097"/>
    <lineage>
        <taxon>Eukaryota</taxon>
        <taxon>Fungi</taxon>
        <taxon>Fungi incertae sedis</taxon>
        <taxon>Mucoromycota</taxon>
        <taxon>Mortierellomycotina</taxon>
        <taxon>Mortierellomycetes</taxon>
        <taxon>Mortierellales</taxon>
        <taxon>Mortierellaceae</taxon>
        <taxon>Entomortierella</taxon>
    </lineage>
</organism>
<dbReference type="InterPro" id="IPR011022">
    <property type="entry name" value="Arrestin_C-like"/>
</dbReference>
<keyword evidence="5" id="KW-1185">Reference proteome</keyword>
<sequence>MSEKQQPEPTSHPLCRSVGPTPPDSPPHRPVNVPVTASSSTSSFDRLPPPPFCAVGATPAPSEEHPDMVPHDSEIVLGDDENLVELRAPVFIDISRPASPSPHAPSTTATTLSGPSRMAHDAAGTSVDDREIATPDLENGAPSVPSSTITTFFNPLDSSNIHRNTPSPFSFFSNSALFHDDPNRPHTLNIELEQANIVLLEGTTSVLKGVLYVNLQKDTKVKSLQLEFIGKSTITWVDDENSYSPATGHTAIPHIEHTWPLISNSGKKGATVLLAGQHGYSFTLELPNTLPESLTTTHGKVSYRLNATLTKSGIHFTSSHATASVKIMRRHAVLAPHPRTYHRGVRVRNDPEDKVLYNIVVPQVRVPHGTKLPLQVSITSPNSHTTVSVLQVGLWERVVYKADGRRRVNMRLVKIQKSEGWPQLNREDNSTPIEAVTWNKVLLFDMPEMGYDINHCNPSVDNGVIKISHIMRFSILGSDGPKRYRIESEIELKVLTFEDNHLHVEDQVDEDDPLNELPSYLTSFSTPRVSIDSERDLELVDDNLLQALVARIHLPTYAESEEDTNSRDPSRDVSRSTSRNVSRNPSQAPSRSTSPERSMSHDNYHVHTASPLRFE</sequence>
<evidence type="ECO:0000259" key="2">
    <source>
        <dbReference type="Pfam" id="PF00339"/>
    </source>
</evidence>
<dbReference type="InterPro" id="IPR011021">
    <property type="entry name" value="Arrestin-like_N"/>
</dbReference>
<dbReference type="InterPro" id="IPR050357">
    <property type="entry name" value="Arrestin_domain-protein"/>
</dbReference>
<feature type="domain" description="Arrestin C-terminal-like" evidence="3">
    <location>
        <begin position="352"/>
        <end position="482"/>
    </location>
</feature>
<dbReference type="GO" id="GO:0005886">
    <property type="term" value="C:plasma membrane"/>
    <property type="evidence" value="ECO:0007669"/>
    <property type="project" value="TreeGrafter"/>
</dbReference>
<name>A0A9P6T106_9FUNG</name>
<dbReference type="PANTHER" id="PTHR11188:SF17">
    <property type="entry name" value="FI21816P1"/>
    <property type="match status" value="1"/>
</dbReference>
<evidence type="ECO:0000313" key="5">
    <source>
        <dbReference type="Proteomes" id="UP000703661"/>
    </source>
</evidence>
<dbReference type="Pfam" id="PF02752">
    <property type="entry name" value="Arrestin_C"/>
    <property type="match status" value="1"/>
</dbReference>
<feature type="compositionally biased region" description="Pro residues" evidence="1">
    <location>
        <begin position="20"/>
        <end position="29"/>
    </location>
</feature>
<feature type="domain" description="Arrestin-like N-terminal" evidence="2">
    <location>
        <begin position="205"/>
        <end position="313"/>
    </location>
</feature>
<evidence type="ECO:0000313" key="4">
    <source>
        <dbReference type="EMBL" id="KAG0017260.1"/>
    </source>
</evidence>
<feature type="compositionally biased region" description="Low complexity" evidence="1">
    <location>
        <begin position="575"/>
        <end position="586"/>
    </location>
</feature>
<feature type="region of interest" description="Disordered" evidence="1">
    <location>
        <begin position="1"/>
        <end position="68"/>
    </location>
</feature>
<dbReference type="Gene3D" id="2.60.40.640">
    <property type="match status" value="1"/>
</dbReference>
<dbReference type="Pfam" id="PF00339">
    <property type="entry name" value="Arrestin_N"/>
    <property type="match status" value="1"/>
</dbReference>
<dbReference type="SUPFAM" id="SSF81296">
    <property type="entry name" value="E set domains"/>
    <property type="match status" value="1"/>
</dbReference>
<feature type="compositionally biased region" description="Polar residues" evidence="1">
    <location>
        <begin position="35"/>
        <end position="44"/>
    </location>
</feature>
<feature type="region of interest" description="Disordered" evidence="1">
    <location>
        <begin position="558"/>
        <end position="615"/>
    </location>
</feature>
<evidence type="ECO:0008006" key="6">
    <source>
        <dbReference type="Google" id="ProtNLM"/>
    </source>
</evidence>
<dbReference type="GO" id="GO:0030674">
    <property type="term" value="F:protein-macromolecule adaptor activity"/>
    <property type="evidence" value="ECO:0007669"/>
    <property type="project" value="TreeGrafter"/>
</dbReference>
<dbReference type="EMBL" id="JAAAID010000460">
    <property type="protein sequence ID" value="KAG0017260.1"/>
    <property type="molecule type" value="Genomic_DNA"/>
</dbReference>
<feature type="region of interest" description="Disordered" evidence="1">
    <location>
        <begin position="95"/>
        <end position="125"/>
    </location>
</feature>
<accession>A0A9P6T106</accession>
<feature type="compositionally biased region" description="Polar residues" evidence="1">
    <location>
        <begin position="587"/>
        <end position="597"/>
    </location>
</feature>
<gene>
    <name evidence="4" type="ORF">BGZ80_008477</name>
</gene>
<dbReference type="GO" id="GO:0070086">
    <property type="term" value="P:ubiquitin-dependent endocytosis"/>
    <property type="evidence" value="ECO:0007669"/>
    <property type="project" value="TreeGrafter"/>
</dbReference>
<dbReference type="InterPro" id="IPR014756">
    <property type="entry name" value="Ig_E-set"/>
</dbReference>
<dbReference type="AlphaFoldDB" id="A0A9P6T106"/>
<dbReference type="InterPro" id="IPR014752">
    <property type="entry name" value="Arrestin-like_C"/>
</dbReference>
<comment type="caution">
    <text evidence="4">The sequence shown here is derived from an EMBL/GenBank/DDBJ whole genome shotgun (WGS) entry which is preliminary data.</text>
</comment>
<evidence type="ECO:0000259" key="3">
    <source>
        <dbReference type="Pfam" id="PF02752"/>
    </source>
</evidence>
<proteinExistence type="predicted"/>
<dbReference type="Proteomes" id="UP000703661">
    <property type="component" value="Unassembled WGS sequence"/>
</dbReference>
<feature type="compositionally biased region" description="Basic and acidic residues" evidence="1">
    <location>
        <begin position="564"/>
        <end position="574"/>
    </location>
</feature>
<dbReference type="GO" id="GO:0031625">
    <property type="term" value="F:ubiquitin protein ligase binding"/>
    <property type="evidence" value="ECO:0007669"/>
    <property type="project" value="TreeGrafter"/>
</dbReference>
<evidence type="ECO:0000256" key="1">
    <source>
        <dbReference type="SAM" id="MobiDB-lite"/>
    </source>
</evidence>